<evidence type="ECO:0000256" key="3">
    <source>
        <dbReference type="ARBA" id="ARBA00022630"/>
    </source>
</evidence>
<dbReference type="RefSeq" id="WP_061095130.1">
    <property type="nucleotide sequence ID" value="NZ_CP014323.1"/>
</dbReference>
<dbReference type="SUPFAM" id="SSF52425">
    <property type="entry name" value="Cryptochrome/photolyase, N-terminal domain"/>
    <property type="match status" value="1"/>
</dbReference>
<feature type="binding site" evidence="6">
    <location>
        <begin position="252"/>
        <end position="256"/>
    </location>
    <ligand>
        <name>FAD</name>
        <dbReference type="ChEBI" id="CHEBI:57692"/>
    </ligand>
</feature>
<dbReference type="GO" id="GO:0003913">
    <property type="term" value="F:DNA photolyase activity"/>
    <property type="evidence" value="ECO:0007669"/>
    <property type="project" value="InterPro"/>
</dbReference>
<dbReference type="Gene3D" id="1.10.579.10">
    <property type="entry name" value="DNA Cyclobutane Dipyrimidine Photolyase, subunit A, domain 3"/>
    <property type="match status" value="1"/>
</dbReference>
<dbReference type="Proteomes" id="UP000063991">
    <property type="component" value="Chromosome"/>
</dbReference>
<dbReference type="InterPro" id="IPR036155">
    <property type="entry name" value="Crypto/Photolyase_N_sf"/>
</dbReference>
<dbReference type="InterPro" id="IPR002081">
    <property type="entry name" value="Cryptochrome/DNA_photolyase_1"/>
</dbReference>
<keyword evidence="9" id="KW-0456">Lyase</keyword>
<dbReference type="PANTHER" id="PTHR11455">
    <property type="entry name" value="CRYPTOCHROME"/>
    <property type="match status" value="1"/>
</dbReference>
<organism evidence="9 10">
    <name type="scientific">Alteromonas macleodii</name>
    <name type="common">Pseudoalteromonas macleodii</name>
    <dbReference type="NCBI Taxonomy" id="28108"/>
    <lineage>
        <taxon>Bacteria</taxon>
        <taxon>Pseudomonadati</taxon>
        <taxon>Pseudomonadota</taxon>
        <taxon>Gammaproteobacteria</taxon>
        <taxon>Alteromonadales</taxon>
        <taxon>Alteromonadaceae</taxon>
        <taxon>Alteromonas/Salinimonas group</taxon>
        <taxon>Alteromonas</taxon>
    </lineage>
</organism>
<dbReference type="Gene3D" id="3.40.50.620">
    <property type="entry name" value="HUPs"/>
    <property type="match status" value="1"/>
</dbReference>
<feature type="domain" description="Photolyase/cryptochrome alpha/beta" evidence="8">
    <location>
        <begin position="15"/>
        <end position="150"/>
    </location>
</feature>
<dbReference type="PANTHER" id="PTHR11455:SF22">
    <property type="entry name" value="CRYPTOCHROME DASH"/>
    <property type="match status" value="1"/>
</dbReference>
<dbReference type="InterPro" id="IPR014133">
    <property type="entry name" value="Cry_DASH"/>
</dbReference>
<dbReference type="InterPro" id="IPR036134">
    <property type="entry name" value="Crypto/Photolyase_FAD-like_sf"/>
</dbReference>
<gene>
    <name evidence="9" type="ORF">AVL55_10665</name>
</gene>
<comment type="cofactor">
    <cofactor evidence="7">
        <name>(6R)-5,10-methylene-5,6,7,8-tetrahydrofolate</name>
        <dbReference type="ChEBI" id="CHEBI:15636"/>
    </cofactor>
    <text evidence="7">Binds 1 5,10-methenyltetrahydrofolate (MTHF) per subunit.</text>
</comment>
<dbReference type="EMBL" id="CP014323">
    <property type="protein sequence ID" value="AMJ98593.1"/>
    <property type="molecule type" value="Genomic_DNA"/>
</dbReference>
<evidence type="ECO:0000313" key="9">
    <source>
        <dbReference type="EMBL" id="AMJ98593.1"/>
    </source>
</evidence>
<evidence type="ECO:0000256" key="5">
    <source>
        <dbReference type="ARBA" id="ARBA00022991"/>
    </source>
</evidence>
<feature type="binding site" evidence="6">
    <location>
        <begin position="389"/>
        <end position="391"/>
    </location>
    <ligand>
        <name>FAD</name>
        <dbReference type="ChEBI" id="CHEBI:57692"/>
    </ligand>
</feature>
<dbReference type="OrthoDB" id="9772484at2"/>
<evidence type="ECO:0000256" key="2">
    <source>
        <dbReference type="ARBA" id="ARBA00017881"/>
    </source>
</evidence>
<evidence type="ECO:0000256" key="7">
    <source>
        <dbReference type="RuleBase" id="RU367151"/>
    </source>
</evidence>
<reference evidence="9 10" key="1">
    <citation type="submission" date="2015-12" db="EMBL/GenBank/DDBJ databases">
        <authorList>
            <person name="Shamseldin A."/>
            <person name="Moawad H."/>
            <person name="Abd El-Rahim W.M."/>
            <person name="Sadowsky M.J."/>
        </authorList>
    </citation>
    <scope>NUCLEOTIDE SEQUENCE [LARGE SCALE GENOMIC DNA]</scope>
    <source>
        <strain evidence="9 10">D7</strain>
    </source>
</reference>
<comment type="similarity">
    <text evidence="1 7">Belongs to the DNA photolyase class-1 family.</text>
</comment>
<dbReference type="PRINTS" id="PR00147">
    <property type="entry name" value="DNAPHOTLYASE"/>
</dbReference>
<evidence type="ECO:0000259" key="8">
    <source>
        <dbReference type="PROSITE" id="PS51645"/>
    </source>
</evidence>
<accession>A0A126Q005</accession>
<dbReference type="PROSITE" id="PS51645">
    <property type="entry name" value="PHR_CRY_ALPHA_BETA"/>
    <property type="match status" value="1"/>
</dbReference>
<feature type="binding site" evidence="6">
    <location>
        <position position="239"/>
    </location>
    <ligand>
        <name>FAD</name>
        <dbReference type="ChEBI" id="CHEBI:57692"/>
    </ligand>
</feature>
<feature type="binding site" evidence="6">
    <location>
        <begin position="292"/>
        <end position="299"/>
    </location>
    <ligand>
        <name>FAD</name>
        <dbReference type="ChEBI" id="CHEBI:57692"/>
    </ligand>
</feature>
<evidence type="ECO:0000313" key="10">
    <source>
        <dbReference type="Proteomes" id="UP000063991"/>
    </source>
</evidence>
<keyword evidence="4 6" id="KW-0274">FAD</keyword>
<dbReference type="Pfam" id="PF00875">
    <property type="entry name" value="DNA_photolyase"/>
    <property type="match status" value="1"/>
</dbReference>
<evidence type="ECO:0000256" key="1">
    <source>
        <dbReference type="ARBA" id="ARBA00005862"/>
    </source>
</evidence>
<dbReference type="InterPro" id="IPR005101">
    <property type="entry name" value="Cryptochr/Photolyase_FAD-bd"/>
</dbReference>
<dbReference type="GO" id="GO:0003677">
    <property type="term" value="F:DNA binding"/>
    <property type="evidence" value="ECO:0007669"/>
    <property type="project" value="TreeGrafter"/>
</dbReference>
<dbReference type="SUPFAM" id="SSF48173">
    <property type="entry name" value="Cryptochrome/photolyase FAD-binding domain"/>
    <property type="match status" value="1"/>
</dbReference>
<dbReference type="NCBIfam" id="TIGR02765">
    <property type="entry name" value="crypto_DASH"/>
    <property type="match status" value="1"/>
</dbReference>
<dbReference type="InterPro" id="IPR006050">
    <property type="entry name" value="DNA_photolyase_N"/>
</dbReference>
<keyword evidence="5 7" id="KW-0157">Chromophore</keyword>
<dbReference type="InterPro" id="IPR014729">
    <property type="entry name" value="Rossmann-like_a/b/a_fold"/>
</dbReference>
<protein>
    <recommendedName>
        <fullName evidence="2 7">Cryptochrome DASH</fullName>
    </recommendedName>
</protein>
<proteinExistence type="inferred from homology"/>
<dbReference type="Gene3D" id="1.25.40.80">
    <property type="match status" value="1"/>
</dbReference>
<dbReference type="Pfam" id="PF03441">
    <property type="entry name" value="FAD_binding_7"/>
    <property type="match status" value="1"/>
</dbReference>
<keyword evidence="3 6" id="KW-0285">Flavoprotein</keyword>
<dbReference type="GO" id="GO:0071949">
    <property type="term" value="F:FAD binding"/>
    <property type="evidence" value="ECO:0007669"/>
    <property type="project" value="TreeGrafter"/>
</dbReference>
<evidence type="ECO:0000256" key="4">
    <source>
        <dbReference type="ARBA" id="ARBA00022827"/>
    </source>
</evidence>
<name>A0A126Q005_ALTMA</name>
<comment type="function">
    <text evidence="7">May have a photoreceptor function.</text>
</comment>
<comment type="cofactor">
    <cofactor evidence="6 7">
        <name>FAD</name>
        <dbReference type="ChEBI" id="CHEBI:57692"/>
    </cofactor>
    <text evidence="6 7">Binds 1 FAD per subunit.</text>
</comment>
<sequence>MINHHQQTKRTNNNQRGLYWFRHDLRLHDNAAISALCEAVQQVTFLYILDDKAFTPTTYGFAPMGKHRHTFLLQTLVDLKRQLANLGHDLLIVKGDPAERLVQLMKSGQYSHLGVSEHCGFDERAQLNTVKRFFDSVTVIETPTFGLFDAQTLPFNIEEMPDVFSPFRRKVEKHCKPLSIHPPMESLPSSFTPQLDESFLFAIDTDLPSPSQSSFVGGETAALTHLNTYLFDWKAAATYKDTRNALDTWQDSTKLSAWLANGSLSAREVIRQVQQFEATVEKNDSTYWIYFELLWREFFHWLQCKYGANWFRFGGIQGKKPSTQHCPETFALWCEGKTGYLIVDACMRQLAETGYMSNRGRQLVASCFVHELRQDWRYGAAWFEHQLIDYDVGSNWGNWLYLAGVGSDPRGHRQFNLQKQTEIYDSDGQFRKKWL</sequence>
<dbReference type="AlphaFoldDB" id="A0A126Q005"/>
<dbReference type="GO" id="GO:0000719">
    <property type="term" value="P:photoreactive repair"/>
    <property type="evidence" value="ECO:0007669"/>
    <property type="project" value="TreeGrafter"/>
</dbReference>
<evidence type="ECO:0000256" key="6">
    <source>
        <dbReference type="PIRSR" id="PIRSR602081-1"/>
    </source>
</evidence>